<sequence length="83" mass="10249">MEVDRWMMLEALRFFWNATRGHRFRPWQSPYLRWRFETYTGKRAQEVGLGDFWQLMCTERRQLLRFLGWVAEMKGYAAAPEKR</sequence>
<reference evidence="1 2" key="1">
    <citation type="submission" date="2020-07" db="EMBL/GenBank/DDBJ databases">
        <title>Genomic Encyclopedia of Type Strains, Phase IV (KMG-V): Genome sequencing to study the core and pangenomes of soil and plant-associated prokaryotes.</title>
        <authorList>
            <person name="Whitman W."/>
        </authorList>
    </citation>
    <scope>NUCLEOTIDE SEQUENCE [LARGE SCALE GENOMIC DNA]</scope>
    <source>
        <strain evidence="1 2">X4EP2</strain>
    </source>
</reference>
<comment type="caution">
    <text evidence="1">The sequence shown here is derived from an EMBL/GenBank/DDBJ whole genome shotgun (WGS) entry which is preliminary data.</text>
</comment>
<accession>A0A7Y9PHY5</accession>
<gene>
    <name evidence="1" type="ORF">HDF17_002482</name>
</gene>
<dbReference type="EMBL" id="JACCCW010000002">
    <property type="protein sequence ID" value="NYF80162.1"/>
    <property type="molecule type" value="Genomic_DNA"/>
</dbReference>
<organism evidence="1 2">
    <name type="scientific">Granulicella arctica</name>
    <dbReference type="NCBI Taxonomy" id="940613"/>
    <lineage>
        <taxon>Bacteria</taxon>
        <taxon>Pseudomonadati</taxon>
        <taxon>Acidobacteriota</taxon>
        <taxon>Terriglobia</taxon>
        <taxon>Terriglobales</taxon>
        <taxon>Acidobacteriaceae</taxon>
        <taxon>Granulicella</taxon>
    </lineage>
</organism>
<protein>
    <submittedName>
        <fullName evidence="1">Uncharacterized protein</fullName>
    </submittedName>
</protein>
<evidence type="ECO:0000313" key="2">
    <source>
        <dbReference type="Proteomes" id="UP000589520"/>
    </source>
</evidence>
<name>A0A7Y9PHY5_9BACT</name>
<proteinExistence type="predicted"/>
<dbReference type="AlphaFoldDB" id="A0A7Y9PHY5"/>
<keyword evidence="2" id="KW-1185">Reference proteome</keyword>
<evidence type="ECO:0000313" key="1">
    <source>
        <dbReference type="EMBL" id="NYF80162.1"/>
    </source>
</evidence>
<dbReference type="Proteomes" id="UP000589520">
    <property type="component" value="Unassembled WGS sequence"/>
</dbReference>